<protein>
    <submittedName>
        <fullName evidence="1">Uncharacterized protein</fullName>
    </submittedName>
</protein>
<reference evidence="1" key="1">
    <citation type="submission" date="2020-02" db="EMBL/GenBank/DDBJ databases">
        <authorList>
            <person name="Meier V. D."/>
        </authorList>
    </citation>
    <scope>NUCLEOTIDE SEQUENCE</scope>
    <source>
        <strain evidence="1">AVDCRST_MAG84</strain>
    </source>
</reference>
<dbReference type="EMBL" id="CADCTZ010001837">
    <property type="protein sequence ID" value="CAA9423860.1"/>
    <property type="molecule type" value="Genomic_DNA"/>
</dbReference>
<dbReference type="AlphaFoldDB" id="A0A6J4PUH3"/>
<name>A0A6J4PUH3_9CYAN</name>
<accession>A0A6J4PUH3</accession>
<sequence>MSRQVKFNIQSEDEAVKIGRKAAPGCDVRANCIYFCFSI</sequence>
<organism evidence="1">
    <name type="scientific">uncultured Microcoleus sp</name>
    <dbReference type="NCBI Taxonomy" id="259945"/>
    <lineage>
        <taxon>Bacteria</taxon>
        <taxon>Bacillati</taxon>
        <taxon>Cyanobacteriota</taxon>
        <taxon>Cyanophyceae</taxon>
        <taxon>Oscillatoriophycideae</taxon>
        <taxon>Oscillatoriales</taxon>
        <taxon>Microcoleaceae</taxon>
        <taxon>Microcoleus</taxon>
        <taxon>environmental samples</taxon>
    </lineage>
</organism>
<proteinExistence type="predicted"/>
<evidence type="ECO:0000313" key="1">
    <source>
        <dbReference type="EMBL" id="CAA9423860.1"/>
    </source>
</evidence>
<gene>
    <name evidence="1" type="ORF">AVDCRST_MAG84-7350</name>
</gene>